<keyword evidence="2" id="KW-0560">Oxidoreductase</keyword>
<keyword evidence="1" id="KW-0285">Flavoprotein</keyword>
<evidence type="ECO:0000256" key="1">
    <source>
        <dbReference type="ARBA" id="ARBA00022630"/>
    </source>
</evidence>
<gene>
    <name evidence="3" type="ORF">CRE_31587</name>
</gene>
<evidence type="ECO:0000313" key="4">
    <source>
        <dbReference type="Proteomes" id="UP000008281"/>
    </source>
</evidence>
<sequence length="134" mass="14989">MPSFCVKLMRRRDLIFVEMTGGTAEKFMFAHEGESTTSILRGIRPVFKNTVVYLTGGFRTVGAMVDAVQRNTTQRIGLGRPVTAVPDLPKKSVNGNVPSAKILASRSQLEQMGRKSVRKVVGNWRRWKCSETCR</sequence>
<dbReference type="SUPFAM" id="SSF51395">
    <property type="entry name" value="FMN-linked oxidoreductases"/>
    <property type="match status" value="1"/>
</dbReference>
<dbReference type="PANTHER" id="PTHR43656">
    <property type="entry name" value="BINDING OXIDOREDUCTASE, PUTATIVE (AFU_ORTHOLOGUE AFUA_2G08260)-RELATED"/>
    <property type="match status" value="1"/>
</dbReference>
<evidence type="ECO:0000313" key="3">
    <source>
        <dbReference type="EMBL" id="EFO83215.1"/>
    </source>
</evidence>
<dbReference type="GO" id="GO:0016491">
    <property type="term" value="F:oxidoreductase activity"/>
    <property type="evidence" value="ECO:0007669"/>
    <property type="project" value="UniProtKB-KW"/>
</dbReference>
<dbReference type="InParanoid" id="E3NPR9"/>
<keyword evidence="4" id="KW-1185">Reference proteome</keyword>
<dbReference type="InterPro" id="IPR051799">
    <property type="entry name" value="NADH_flavin_oxidoreductase"/>
</dbReference>
<protein>
    <submittedName>
        <fullName evidence="3">Uncharacterized protein</fullName>
    </submittedName>
</protein>
<accession>E3NPR9</accession>
<dbReference type="Proteomes" id="UP000008281">
    <property type="component" value="Unassembled WGS sequence"/>
</dbReference>
<dbReference type="EMBL" id="DS269414">
    <property type="protein sequence ID" value="EFO83215.1"/>
    <property type="molecule type" value="Genomic_DNA"/>
</dbReference>
<dbReference type="AlphaFoldDB" id="E3NPR9"/>
<dbReference type="Gene3D" id="3.20.20.70">
    <property type="entry name" value="Aldolase class I"/>
    <property type="match status" value="1"/>
</dbReference>
<dbReference type="STRING" id="31234.E3NPR9"/>
<reference evidence="3" key="1">
    <citation type="submission" date="2007-07" db="EMBL/GenBank/DDBJ databases">
        <title>PCAP assembly of the Caenorhabditis remanei genome.</title>
        <authorList>
            <consortium name="The Caenorhabditis remanei Sequencing Consortium"/>
            <person name="Wilson R.K."/>
        </authorList>
    </citation>
    <scope>NUCLEOTIDE SEQUENCE [LARGE SCALE GENOMIC DNA]</scope>
    <source>
        <strain evidence="3">PB4641</strain>
    </source>
</reference>
<dbReference type="PANTHER" id="PTHR43656:SF5">
    <property type="entry name" value="NADH:FLAVIN OXIDOREDUCTASE_NADH OXIDASE N-TERMINAL DOMAIN-CONTAINING PROTEIN"/>
    <property type="match status" value="1"/>
</dbReference>
<dbReference type="OrthoDB" id="1663137at2759"/>
<dbReference type="InterPro" id="IPR013785">
    <property type="entry name" value="Aldolase_TIM"/>
</dbReference>
<dbReference type="HOGENOM" id="CLU_1898149_0_0_1"/>
<name>E3NPR9_CAERE</name>
<evidence type="ECO:0000256" key="2">
    <source>
        <dbReference type="ARBA" id="ARBA00023002"/>
    </source>
</evidence>
<proteinExistence type="predicted"/>
<dbReference type="eggNOG" id="KOG0134">
    <property type="taxonomic scope" value="Eukaryota"/>
</dbReference>
<organism evidence="4">
    <name type="scientific">Caenorhabditis remanei</name>
    <name type="common">Caenorhabditis vulgaris</name>
    <dbReference type="NCBI Taxonomy" id="31234"/>
    <lineage>
        <taxon>Eukaryota</taxon>
        <taxon>Metazoa</taxon>
        <taxon>Ecdysozoa</taxon>
        <taxon>Nematoda</taxon>
        <taxon>Chromadorea</taxon>
        <taxon>Rhabditida</taxon>
        <taxon>Rhabditina</taxon>
        <taxon>Rhabditomorpha</taxon>
        <taxon>Rhabditoidea</taxon>
        <taxon>Rhabditidae</taxon>
        <taxon>Peloderinae</taxon>
        <taxon>Caenorhabditis</taxon>
    </lineage>
</organism>